<evidence type="ECO:0000256" key="6">
    <source>
        <dbReference type="ARBA" id="ARBA00023136"/>
    </source>
</evidence>
<dbReference type="OrthoDB" id="7374726at2"/>
<dbReference type="InterPro" id="IPR010656">
    <property type="entry name" value="DctM"/>
</dbReference>
<evidence type="ECO:0000313" key="10">
    <source>
        <dbReference type="Proteomes" id="UP000234881"/>
    </source>
</evidence>
<feature type="transmembrane region" description="Helical" evidence="7">
    <location>
        <begin position="166"/>
        <end position="188"/>
    </location>
</feature>
<feature type="transmembrane region" description="Helical" evidence="7">
    <location>
        <begin position="217"/>
        <end position="234"/>
    </location>
</feature>
<feature type="transmembrane region" description="Helical" evidence="7">
    <location>
        <begin position="92"/>
        <end position="115"/>
    </location>
</feature>
<keyword evidence="10" id="KW-1185">Reference proteome</keyword>
<dbReference type="PANTHER" id="PTHR33362:SF5">
    <property type="entry name" value="C4-DICARBOXYLATE TRAP TRANSPORTER LARGE PERMEASE PROTEIN DCTM"/>
    <property type="match status" value="1"/>
</dbReference>
<dbReference type="PIRSF" id="PIRSF006066">
    <property type="entry name" value="HI0050"/>
    <property type="match status" value="1"/>
</dbReference>
<feature type="transmembrane region" description="Helical" evidence="7">
    <location>
        <begin position="6"/>
        <end position="34"/>
    </location>
</feature>
<dbReference type="GO" id="GO:0022857">
    <property type="term" value="F:transmembrane transporter activity"/>
    <property type="evidence" value="ECO:0007669"/>
    <property type="project" value="UniProtKB-UniRule"/>
</dbReference>
<protein>
    <recommendedName>
        <fullName evidence="7">TRAP transporter large permease protein</fullName>
    </recommendedName>
</protein>
<name>A0A2N5XXI2_9HYPH</name>
<evidence type="ECO:0000313" key="9">
    <source>
        <dbReference type="EMBL" id="PLW79200.1"/>
    </source>
</evidence>
<gene>
    <name evidence="9" type="ORF">C0081_02980</name>
</gene>
<feature type="transmembrane region" description="Helical" evidence="7">
    <location>
        <begin position="46"/>
        <end position="69"/>
    </location>
</feature>
<dbReference type="InterPro" id="IPR004681">
    <property type="entry name" value="TRAP_DctM"/>
</dbReference>
<keyword evidence="3 7" id="KW-0997">Cell inner membrane</keyword>
<keyword evidence="2" id="KW-1003">Cell membrane</keyword>
<feature type="transmembrane region" description="Helical" evidence="7">
    <location>
        <begin position="396"/>
        <end position="420"/>
    </location>
</feature>
<feature type="transmembrane region" description="Helical" evidence="7">
    <location>
        <begin position="315"/>
        <end position="347"/>
    </location>
</feature>
<feature type="transmembrane region" description="Helical" evidence="7">
    <location>
        <begin position="354"/>
        <end position="376"/>
    </location>
</feature>
<dbReference type="NCBIfam" id="TIGR00786">
    <property type="entry name" value="dctM"/>
    <property type="match status" value="1"/>
</dbReference>
<dbReference type="PANTHER" id="PTHR33362">
    <property type="entry name" value="SIALIC ACID TRAP TRANSPORTER PERMEASE PROTEIN SIAT-RELATED"/>
    <property type="match status" value="1"/>
</dbReference>
<reference evidence="9 10" key="1">
    <citation type="submission" date="2018-01" db="EMBL/GenBank/DDBJ databases">
        <title>The draft genome sequence of Cohaesibacter sp. H1304.</title>
        <authorList>
            <person name="Wang N.-N."/>
            <person name="Du Z.-J."/>
        </authorList>
    </citation>
    <scope>NUCLEOTIDE SEQUENCE [LARGE SCALE GENOMIC DNA]</scope>
    <source>
        <strain evidence="9 10">H1304</strain>
    </source>
</reference>
<comment type="caution">
    <text evidence="9">The sequence shown here is derived from an EMBL/GenBank/DDBJ whole genome shotgun (WGS) entry which is preliminary data.</text>
</comment>
<dbReference type="GO" id="GO:0005886">
    <property type="term" value="C:plasma membrane"/>
    <property type="evidence" value="ECO:0007669"/>
    <property type="project" value="UniProtKB-SubCell"/>
</dbReference>
<feature type="transmembrane region" description="Helical" evidence="7">
    <location>
        <begin position="136"/>
        <end position="160"/>
    </location>
</feature>
<dbReference type="Proteomes" id="UP000234881">
    <property type="component" value="Unassembled WGS sequence"/>
</dbReference>
<sequence>MMTFTILVVLIAMLLTGIPIFAGLALTSLAITILSEGSISSVADTVFAKLDNGLLTAIPMFAFMAHVMIRSKVVDDLYDAANAMVGHLKGGLGVATVLACTIFAAISGSSVATALTIGSSAIPQMKRFGYRPSDTYGVIAAGGTLGILIPPSGPLILYAIVSETSIGALFIAGLIPGIMMALLFAIYCMAQGYLRKEIEDIDWIGWKSCLGAMRKSFWSLIMPPLVLGGIYLGVFTASEAAAIGSIYALFVGSVVYKNFGIRDLAITAYDTVRTTSMLFMILAAAAMFGHAVTIIRLPIQLMESVTSMGLGPMQFILMIMLVIFILGMFLETIAIILITTPIILPALMAFDVNLVWYGILLMINLELALITPPVGMNLFVIKGIAKAPLADVIRGAMPYVILMLIGLVLVLIFEPLALWLPRLAGFGN</sequence>
<keyword evidence="7" id="KW-0813">Transport</keyword>
<dbReference type="AlphaFoldDB" id="A0A2N5XXI2"/>
<comment type="subunit">
    <text evidence="7">The complex comprises the extracytoplasmic solute receptor protein and the two transmembrane proteins.</text>
</comment>
<dbReference type="EMBL" id="PKUQ01000001">
    <property type="protein sequence ID" value="PLW79200.1"/>
    <property type="molecule type" value="Genomic_DNA"/>
</dbReference>
<organism evidence="9 10">
    <name type="scientific">Cohaesibacter celericrescens</name>
    <dbReference type="NCBI Taxonomy" id="2067669"/>
    <lineage>
        <taxon>Bacteria</taxon>
        <taxon>Pseudomonadati</taxon>
        <taxon>Pseudomonadota</taxon>
        <taxon>Alphaproteobacteria</taxon>
        <taxon>Hyphomicrobiales</taxon>
        <taxon>Cohaesibacteraceae</taxon>
    </lineage>
</organism>
<evidence type="ECO:0000256" key="5">
    <source>
        <dbReference type="ARBA" id="ARBA00022989"/>
    </source>
</evidence>
<comment type="subcellular location">
    <subcellularLocation>
        <location evidence="1 7">Cell inner membrane</location>
        <topology evidence="1 7">Multi-pass membrane protein</topology>
    </subcellularLocation>
</comment>
<evidence type="ECO:0000256" key="2">
    <source>
        <dbReference type="ARBA" id="ARBA00022475"/>
    </source>
</evidence>
<keyword evidence="4 7" id="KW-0812">Transmembrane</keyword>
<dbReference type="Pfam" id="PF06808">
    <property type="entry name" value="DctM"/>
    <property type="match status" value="1"/>
</dbReference>
<evidence type="ECO:0000256" key="1">
    <source>
        <dbReference type="ARBA" id="ARBA00004429"/>
    </source>
</evidence>
<proteinExistence type="inferred from homology"/>
<comment type="function">
    <text evidence="7">Part of the tripartite ATP-independent periplasmic (TRAP) transport system.</text>
</comment>
<evidence type="ECO:0000256" key="7">
    <source>
        <dbReference type="RuleBase" id="RU369079"/>
    </source>
</evidence>
<comment type="similarity">
    <text evidence="7">Belongs to the TRAP transporter large permease family.</text>
</comment>
<feature type="transmembrane region" description="Helical" evidence="7">
    <location>
        <begin position="277"/>
        <end position="295"/>
    </location>
</feature>
<accession>A0A2N5XXI2</accession>
<evidence type="ECO:0000256" key="3">
    <source>
        <dbReference type="ARBA" id="ARBA00022519"/>
    </source>
</evidence>
<dbReference type="RefSeq" id="WP_101532282.1">
    <property type="nucleotide sequence ID" value="NZ_PKUQ01000001.1"/>
</dbReference>
<feature type="domain" description="TRAP C4-dicarboxylate transport system permease DctM subunit" evidence="8">
    <location>
        <begin position="7"/>
        <end position="414"/>
    </location>
</feature>
<feature type="transmembrane region" description="Helical" evidence="7">
    <location>
        <begin position="240"/>
        <end position="256"/>
    </location>
</feature>
<keyword evidence="6 7" id="KW-0472">Membrane</keyword>
<keyword evidence="5 7" id="KW-1133">Transmembrane helix</keyword>
<evidence type="ECO:0000256" key="4">
    <source>
        <dbReference type="ARBA" id="ARBA00022692"/>
    </source>
</evidence>
<evidence type="ECO:0000259" key="8">
    <source>
        <dbReference type="Pfam" id="PF06808"/>
    </source>
</evidence>